<keyword evidence="1" id="KW-0812">Transmembrane</keyword>
<dbReference type="EMBL" id="ASSJ01000055">
    <property type="protein sequence ID" value="ERN41123.1"/>
    <property type="molecule type" value="Genomic_DNA"/>
</dbReference>
<feature type="transmembrane region" description="Helical" evidence="1">
    <location>
        <begin position="7"/>
        <end position="30"/>
    </location>
</feature>
<evidence type="ECO:0000313" key="2">
    <source>
        <dbReference type="EMBL" id="ERN41123.1"/>
    </source>
</evidence>
<keyword evidence="3" id="KW-1185">Reference proteome</keyword>
<dbReference type="InParanoid" id="U5D973"/>
<dbReference type="Proteomes" id="UP000016960">
    <property type="component" value="Unassembled WGS sequence"/>
</dbReference>
<gene>
    <name evidence="2" type="ORF">KR51_00023860</name>
</gene>
<reference evidence="2 3" key="1">
    <citation type="submission" date="2013-05" db="EMBL/GenBank/DDBJ databases">
        <title>Draft genome sequence of Rubidibacter lacunae KORDI 51-2.</title>
        <authorList>
            <person name="Choi D.H."/>
            <person name="Noh J.H."/>
            <person name="Kwon K.-K."/>
            <person name="Lee J.-H."/>
            <person name="Ryu J.-Y."/>
        </authorList>
    </citation>
    <scope>NUCLEOTIDE SEQUENCE [LARGE SCALE GENOMIC DNA]</scope>
    <source>
        <strain evidence="2 3">KORDI 51-2</strain>
    </source>
</reference>
<organism evidence="2 3">
    <name type="scientific">Rubidibacter lacunae KORDI 51-2</name>
    <dbReference type="NCBI Taxonomy" id="582515"/>
    <lineage>
        <taxon>Bacteria</taxon>
        <taxon>Bacillati</taxon>
        <taxon>Cyanobacteriota</taxon>
        <taxon>Cyanophyceae</taxon>
        <taxon>Oscillatoriophycideae</taxon>
        <taxon>Chroococcales</taxon>
        <taxon>Aphanothecaceae</taxon>
        <taxon>Rubidibacter</taxon>
    </lineage>
</organism>
<accession>U5D973</accession>
<dbReference type="RefSeq" id="WP_022607585.1">
    <property type="nucleotide sequence ID" value="NZ_ASSJ01000055.1"/>
</dbReference>
<evidence type="ECO:0000313" key="3">
    <source>
        <dbReference type="Proteomes" id="UP000016960"/>
    </source>
</evidence>
<name>U5D973_9CHRO</name>
<evidence type="ECO:0000256" key="1">
    <source>
        <dbReference type="SAM" id="Phobius"/>
    </source>
</evidence>
<feature type="transmembrane region" description="Helical" evidence="1">
    <location>
        <begin position="50"/>
        <end position="71"/>
    </location>
</feature>
<protein>
    <submittedName>
        <fullName evidence="2">Uncharacterized protein</fullName>
    </submittedName>
</protein>
<proteinExistence type="predicted"/>
<comment type="caution">
    <text evidence="2">The sequence shown here is derived from an EMBL/GenBank/DDBJ whole genome shotgun (WGS) entry which is preliminary data.</text>
</comment>
<sequence length="122" mass="13309">MPLKLHALLTVVLHVAGKLTGLVGALYYGAWLLEWLDNPPPLPGRLPTPLVGLILALGMPLFILLGGAIPVQICKRLLPARCPSCGGATFAFRVNPRFSYCCRSCSSVRSVGFKLARSWFYR</sequence>
<keyword evidence="1" id="KW-1133">Transmembrane helix</keyword>
<keyword evidence="1" id="KW-0472">Membrane</keyword>
<dbReference type="AlphaFoldDB" id="U5D973"/>